<organism evidence="5 6">
    <name type="scientific">Agaribacillus aureus</name>
    <dbReference type="NCBI Taxonomy" id="3051825"/>
    <lineage>
        <taxon>Bacteria</taxon>
        <taxon>Pseudomonadati</taxon>
        <taxon>Bacteroidota</taxon>
        <taxon>Cytophagia</taxon>
        <taxon>Cytophagales</taxon>
        <taxon>Splendidivirgaceae</taxon>
        <taxon>Agaribacillus</taxon>
    </lineage>
</organism>
<dbReference type="RefSeq" id="WP_346761592.1">
    <property type="nucleotide sequence ID" value="NZ_JAUJEB010000008.1"/>
</dbReference>
<dbReference type="SUPFAM" id="SSF46689">
    <property type="entry name" value="Homeodomain-like"/>
    <property type="match status" value="1"/>
</dbReference>
<dbReference type="PROSITE" id="PS01124">
    <property type="entry name" value="HTH_ARAC_FAMILY_2"/>
    <property type="match status" value="1"/>
</dbReference>
<evidence type="ECO:0000256" key="1">
    <source>
        <dbReference type="ARBA" id="ARBA00023015"/>
    </source>
</evidence>
<dbReference type="InterPro" id="IPR009057">
    <property type="entry name" value="Homeodomain-like_sf"/>
</dbReference>
<dbReference type="Pfam" id="PF12833">
    <property type="entry name" value="HTH_18"/>
    <property type="match status" value="1"/>
</dbReference>
<name>A0ABT8LEP9_9BACT</name>
<evidence type="ECO:0000313" key="5">
    <source>
        <dbReference type="EMBL" id="MDN5216255.1"/>
    </source>
</evidence>
<evidence type="ECO:0000313" key="6">
    <source>
        <dbReference type="Proteomes" id="UP001172083"/>
    </source>
</evidence>
<evidence type="ECO:0000259" key="4">
    <source>
        <dbReference type="PROSITE" id="PS01124"/>
    </source>
</evidence>
<dbReference type="SMART" id="SM00342">
    <property type="entry name" value="HTH_ARAC"/>
    <property type="match status" value="1"/>
</dbReference>
<comment type="caution">
    <text evidence="5">The sequence shown here is derived from an EMBL/GenBank/DDBJ whole genome shotgun (WGS) entry which is preliminary data.</text>
</comment>
<sequence>MILKEFPDISWLKKQIASGFQDQKSWDNRPLPDSGWPSVILNVKTREAERVNIKGPLSIFMNVKGWSAVGVNKKNIKINENAYVLTNPGQHYNLLIDEPTATETLNIHFGEKFYEEALYVLKNDDNSLLNNPFGQHLTLELPIKSFFRDHTFNQLINMVLSTESSGSLINDAALFALFQHVFEEYQEDNRKGESLESLKRCTREEIMKRLLIARDYIHVYYPLPISLQELSAVSCLSRFHFLRLFKQAFGISPYQYIKKIRIRQALYLISKNQHTLEDIAAAVGLKNGSSLSRMIHQSQGVYPSGLFTD</sequence>
<gene>
    <name evidence="5" type="ORF">QQ020_29575</name>
</gene>
<reference evidence="5" key="1">
    <citation type="submission" date="2023-06" db="EMBL/GenBank/DDBJ databases">
        <title>Genomic of Agaribacillus aureum.</title>
        <authorList>
            <person name="Wang G."/>
        </authorList>
    </citation>
    <scope>NUCLEOTIDE SEQUENCE</scope>
    <source>
        <strain evidence="5">BMA12</strain>
    </source>
</reference>
<dbReference type="PANTHER" id="PTHR46796">
    <property type="entry name" value="HTH-TYPE TRANSCRIPTIONAL ACTIVATOR RHAS-RELATED"/>
    <property type="match status" value="1"/>
</dbReference>
<dbReference type="EMBL" id="JAUJEB010000008">
    <property type="protein sequence ID" value="MDN5216255.1"/>
    <property type="molecule type" value="Genomic_DNA"/>
</dbReference>
<dbReference type="Proteomes" id="UP001172083">
    <property type="component" value="Unassembled WGS sequence"/>
</dbReference>
<keyword evidence="1" id="KW-0805">Transcription regulation</keyword>
<keyword evidence="3" id="KW-0804">Transcription</keyword>
<evidence type="ECO:0000256" key="3">
    <source>
        <dbReference type="ARBA" id="ARBA00023163"/>
    </source>
</evidence>
<proteinExistence type="predicted"/>
<feature type="domain" description="HTH araC/xylS-type" evidence="4">
    <location>
        <begin position="211"/>
        <end position="309"/>
    </location>
</feature>
<protein>
    <submittedName>
        <fullName evidence="5">AraC family transcriptional regulator</fullName>
    </submittedName>
</protein>
<dbReference type="Gene3D" id="1.10.10.60">
    <property type="entry name" value="Homeodomain-like"/>
    <property type="match status" value="2"/>
</dbReference>
<dbReference type="InterPro" id="IPR018060">
    <property type="entry name" value="HTH_AraC"/>
</dbReference>
<evidence type="ECO:0000256" key="2">
    <source>
        <dbReference type="ARBA" id="ARBA00023125"/>
    </source>
</evidence>
<dbReference type="InterPro" id="IPR050204">
    <property type="entry name" value="AraC_XylS_family_regulators"/>
</dbReference>
<accession>A0ABT8LEP9</accession>
<keyword evidence="6" id="KW-1185">Reference proteome</keyword>
<keyword evidence="2" id="KW-0238">DNA-binding</keyword>